<feature type="region of interest" description="Disordered" evidence="23">
    <location>
        <begin position="2180"/>
        <end position="2341"/>
    </location>
</feature>
<dbReference type="PROSITE" id="PS50011">
    <property type="entry name" value="PROTEIN_KINASE_DOM"/>
    <property type="match status" value="1"/>
</dbReference>
<dbReference type="InterPro" id="IPR011009">
    <property type="entry name" value="Kinase-like_dom_sf"/>
</dbReference>
<dbReference type="Gene3D" id="1.10.510.10">
    <property type="entry name" value="Transferase(Phosphotransferase) domain 1"/>
    <property type="match status" value="1"/>
</dbReference>
<dbReference type="EC" id="2.7.10.1" evidence="22"/>
<reference evidence="26" key="2">
    <citation type="submission" date="2020-05" db="UniProtKB">
        <authorList>
            <consortium name="EnsemblMetazoa"/>
        </authorList>
    </citation>
    <scope>IDENTIFICATION</scope>
    <source>
        <strain evidence="26">IAEA</strain>
    </source>
</reference>
<feature type="binding site" evidence="21">
    <location>
        <position position="1451"/>
    </location>
    <ligand>
        <name>ATP</name>
        <dbReference type="ChEBI" id="CHEBI:30616"/>
    </ligand>
</feature>
<evidence type="ECO:0000256" key="19">
    <source>
        <dbReference type="ARBA" id="ARBA00023211"/>
    </source>
</evidence>
<keyword evidence="6 22" id="KW-0812">Transmembrane</keyword>
<comment type="cofactor">
    <cofactor evidence="1">
        <name>Mn(2+)</name>
        <dbReference type="ChEBI" id="CHEBI:29035"/>
    </cofactor>
</comment>
<dbReference type="GO" id="GO:0005524">
    <property type="term" value="F:ATP binding"/>
    <property type="evidence" value="ECO:0007669"/>
    <property type="project" value="UniProtKB-UniRule"/>
</dbReference>
<dbReference type="PANTHER" id="PTHR24416">
    <property type="entry name" value="TYROSINE-PROTEIN KINASE RECEPTOR"/>
    <property type="match status" value="1"/>
</dbReference>
<dbReference type="CDD" id="cd05032">
    <property type="entry name" value="PTKc_InsR_like"/>
    <property type="match status" value="1"/>
</dbReference>
<organism evidence="26 27">
    <name type="scientific">Glossina brevipalpis</name>
    <dbReference type="NCBI Taxonomy" id="37001"/>
    <lineage>
        <taxon>Eukaryota</taxon>
        <taxon>Metazoa</taxon>
        <taxon>Ecdysozoa</taxon>
        <taxon>Arthropoda</taxon>
        <taxon>Hexapoda</taxon>
        <taxon>Insecta</taxon>
        <taxon>Pterygota</taxon>
        <taxon>Neoptera</taxon>
        <taxon>Endopterygota</taxon>
        <taxon>Diptera</taxon>
        <taxon>Brachycera</taxon>
        <taxon>Muscomorpha</taxon>
        <taxon>Hippoboscoidea</taxon>
        <taxon>Glossinidae</taxon>
        <taxon>Glossina</taxon>
    </lineage>
</organism>
<dbReference type="EnsemblMetazoa" id="GBRI021668-RA">
    <property type="protein sequence ID" value="GBRI021668-PA"/>
    <property type="gene ID" value="GBRI021668"/>
</dbReference>
<keyword evidence="15" id="KW-0829">Tyrosine-protein kinase</keyword>
<dbReference type="InterPro" id="IPR006211">
    <property type="entry name" value="Furin-like_Cys-rich_dom"/>
</dbReference>
<evidence type="ECO:0000256" key="4">
    <source>
        <dbReference type="ARBA" id="ARBA00022679"/>
    </source>
</evidence>
<proteinExistence type="inferred from homology"/>
<dbReference type="PROSITE" id="PS50853">
    <property type="entry name" value="FN3"/>
    <property type="match status" value="1"/>
</dbReference>
<keyword evidence="10 21" id="KW-0547">Nucleotide-binding</keyword>
<dbReference type="SMART" id="SM00060">
    <property type="entry name" value="FN3"/>
    <property type="match status" value="2"/>
</dbReference>
<dbReference type="GO" id="GO:0030154">
    <property type="term" value="P:cell differentiation"/>
    <property type="evidence" value="ECO:0007669"/>
    <property type="project" value="UniProtKB-ARBA"/>
</dbReference>
<sequence>MAFNANMCNCSDIDIGPIVNNLMLKKRKLYLYKRFKMNKVDKTMNTGANNEIFNAANQTPIITFPSQLKYELSVVVDEQTKSNDTVYCRRTVNPCNMCGSMTCKYSKQQQKKQQQQQQQDSIFNAKNTHTHCNTSKAKQINCSCKHNCRRKSLSYGLSQIETSAETDEHQHQQQQQQPQPHRHQQMNNPWDHHHHHHHHHPCSDVTANKTNLKQPAPQNLLTTLNYSTCPQLSSRTSATSLTSLVRSPPPIEYGSKENHSLQINHKSFDNDLWSSSNFTLKNLIFLDERQNNTTTTNQFRLNALSEVLNHLNSWFTSLTCRGFNQKLAKQNLLKLETKYYYPLQQRPQRKRSFDVHILHRRLTNATILNMVLMGLWFLALLSPSTHALASLETSLQTSTVAFTARSETTSPPVRLSRTETVCKSLDIRNTPSEFRQLENCTVIEGFLLISLVTTHTTTEFTETYPLLTEVTEFIIVYQVQNLRSLAQIFPNLSVIRGRNLFEGYALIVYSNMHLEELGLSKLTTISRGGVRIEKNVMLCFVKTIDWLQIVSNTTDIVIEYNRDIIECPLCPGDQKSSVGDNTINELVCKVRHGRRNCWNSNTCQKICPERCRHNCLDENTCCNESCLGGCSSDNFNECIICRNFSIYNNTCIDKCPENYYSYLDRRCLTAESCTRIGTKYENNKPETLVPYNGRCSTRCPEGYSKINLTCTECGDKCLKKCVGGQIDSVARAKEYHGCTHIIDEGLTIIIKRGGRHLIEDLEYGLASIEVITTYLKVQGTYGMLNLRFFKNLKTIKGERLVEDKYAFYVLENTDMESIWAPNQTVRIEAGTVYFHFNPKLCLTEIETLLPMLKNQTKFDKNEVSEDSNGSRGSCNTTFLNVTLTTIKSQIAIVEILNPMKFEDERTFIGYQYLHIEDNFGNATKHGFRPCDDGWTVSLPTKETRYFFLHLKPFTQYAYYVKTMTISTERRNAQSPVQRFTTKSDEPKFVNKLQAYPNSSSEIVMSWLPPTSANGKLIKYKIRAVFVPGIQNSESRNYCKDPLKEVKIENPKIESPRTEKPLISEDCKCPKPKDSVYDDENADANIHASIELENTLQNFIFVKKTNDSVSIESADTTENNESDMMTRRRRNIEGTSNESFLLRHIRDVSIDEYDRTIRSALNESKEEKHNLPSNTTRMDENDLYYEVIATSVNATTTDYVFKKLKHFSYYMIGVEACREPEEGASSNECSMEVKTLVRTLMLDDVDKVEKLRADLEPTNSSRCSIRLFWERPARPNGAVVSYTIMYELQTQDAVEEKKCITEIDYTELDYQHNGYVLTGLFTGNYSIRIRTNSLAGEGKFSKTIYIYIPPTTPSPALIAGICVALLTLLSLIGGTIYFLVRKRFLTPPSDLKMFPTVNPYYISLQYIPDEWEVARDRVIQLNPLGQGSFGMVYEGILKGYNNSAEDTPCAVKTVNENATDRERMNFLNEASVMKQFDTYHVVRLLGVCSRGQPALVIMELMKNGDLKSYLRAHRPDERDEFGMTLAERGLPSQPPPLSRIYQMAIEIADGMAYLSAKKFVHRDLAARNCMVAADLTVKIGDFGMTRDIYETDYYRKGTKGLLPVRWMPPESLRDGVYSSSSDVFSYGVVLWEMSTLASQPYQGLSNDQVLRYVIEGGVMERPENCPDKLYSLMQKCWHHRPTARPTFMEIIRYLVDLADPHFREVSFYHSEEGQQVLAKEIAGNYLNFKSNLNSKAIFLIPTVITERNQRSGDVFEEPENDMEDVTTPLRMEEYGGFQLNEENDSSGENQIESPIAMNIEPPHSPCSLGSAIVVSSTPDVQSKNSLILSQNLHHNQMLSSLPSTSSGLARVNSHLQSHPHQRQLYQPSQQRFLHGTIDDVDAYVQPDYEENEEKRRIGTDERGYELYDPSPNYKEQMPCHAGEDEEDNFAISSAGQNLLLGSRERQMLPTVVPLSSSMPDDVIGQTNVCSLHPSTASAASSNTSSKATTSGKYSNLKAVADSLGNSLMPTLLRKNMRFFNHKRSGSNVSHNSSSSNPCAPISGVGDGSSSNLTRGGRGKSMSGQNLGTIESGGSGSASSFCSNPRFFTPAVSISENPNYRRLNESSSVEGGGDSAKIKPKLPSTSAFTISSNPNYQILDESLNSSGTSSANPNYQLQSCPITTTSQSTENANYVIMSEPQQNEDIGNTAHISENPNYEMMGRPPAIVTTTTEIQPTQTERDRFSDKFSCSPPPSSSSSPNESEEDFETAEGIKMDRIPLSRRSSNSQSQHKRSSDRSRSSSSHSHATTPTNTPSTSSGAHGTQLRLMPTSTFSIKEKWLKQQQQQQQSSPPPPPNGFVGREA</sequence>
<dbReference type="InterPro" id="IPR000494">
    <property type="entry name" value="Rcpt_L-dom"/>
</dbReference>
<evidence type="ECO:0000256" key="11">
    <source>
        <dbReference type="ARBA" id="ARBA00022777"/>
    </source>
</evidence>
<keyword evidence="27" id="KW-1185">Reference proteome</keyword>
<keyword evidence="13" id="KW-1133">Transmembrane helix</keyword>
<comment type="similarity">
    <text evidence="22">Belongs to the protein kinase superfamily. Tyr protein kinase family. Insulin receptor subfamily.</text>
</comment>
<feature type="domain" description="Protein kinase" evidence="24">
    <location>
        <begin position="1417"/>
        <end position="1701"/>
    </location>
</feature>
<keyword evidence="5" id="KW-0165">Cleavage on pair of basic residues</keyword>
<keyword evidence="12 21" id="KW-0067">ATP-binding</keyword>
<keyword evidence="14" id="KW-0472">Membrane</keyword>
<dbReference type="SUPFAM" id="SSF52058">
    <property type="entry name" value="L domain-like"/>
    <property type="match status" value="2"/>
</dbReference>
<keyword evidence="16" id="KW-1015">Disulfide bond</keyword>
<keyword evidence="3 22" id="KW-0597">Phosphoprotein</keyword>
<dbReference type="PROSITE" id="PS00239">
    <property type="entry name" value="RECEPTOR_TYR_KIN_II"/>
    <property type="match status" value="1"/>
</dbReference>
<dbReference type="GO" id="GO:0046872">
    <property type="term" value="F:metal ion binding"/>
    <property type="evidence" value="ECO:0007669"/>
    <property type="project" value="UniProtKB-KW"/>
</dbReference>
<keyword evidence="9" id="KW-0677">Repeat</keyword>
<dbReference type="PANTHER" id="PTHR24416:SF525">
    <property type="entry name" value="INSULIN-LIKE RECEPTOR"/>
    <property type="match status" value="1"/>
</dbReference>
<dbReference type="InterPro" id="IPR020635">
    <property type="entry name" value="Tyr_kinase_cat_dom"/>
</dbReference>
<protein>
    <recommendedName>
        <fullName evidence="22">Tyrosine-protein kinase receptor</fullName>
        <ecNumber evidence="22">2.7.10.1</ecNumber>
    </recommendedName>
</protein>
<comment type="catalytic activity">
    <reaction evidence="20 22">
        <text>L-tyrosyl-[protein] + ATP = O-phospho-L-tyrosyl-[protein] + ADP + H(+)</text>
        <dbReference type="Rhea" id="RHEA:10596"/>
        <dbReference type="Rhea" id="RHEA-COMP:10136"/>
        <dbReference type="Rhea" id="RHEA-COMP:20101"/>
        <dbReference type="ChEBI" id="CHEBI:15378"/>
        <dbReference type="ChEBI" id="CHEBI:30616"/>
        <dbReference type="ChEBI" id="CHEBI:46858"/>
        <dbReference type="ChEBI" id="CHEBI:61978"/>
        <dbReference type="ChEBI" id="CHEBI:456216"/>
        <dbReference type="EC" id="2.7.10.1"/>
    </reaction>
</comment>
<evidence type="ECO:0000256" key="12">
    <source>
        <dbReference type="ARBA" id="ARBA00022840"/>
    </source>
</evidence>
<dbReference type="PRINTS" id="PR00109">
    <property type="entry name" value="TYRKINASE"/>
</dbReference>
<keyword evidence="19" id="KW-0464">Manganese</keyword>
<evidence type="ECO:0000313" key="26">
    <source>
        <dbReference type="EnsemblMetazoa" id="GBRI021668-PA"/>
    </source>
</evidence>
<keyword evidence="4" id="KW-0808">Transferase</keyword>
<evidence type="ECO:0000256" key="18">
    <source>
        <dbReference type="ARBA" id="ARBA00023180"/>
    </source>
</evidence>
<dbReference type="SUPFAM" id="SSF57184">
    <property type="entry name" value="Growth factor receptor domain"/>
    <property type="match status" value="1"/>
</dbReference>
<evidence type="ECO:0000256" key="6">
    <source>
        <dbReference type="ARBA" id="ARBA00022692"/>
    </source>
</evidence>
<dbReference type="InterPro" id="IPR002011">
    <property type="entry name" value="Tyr_kinase_rcpt_2_CS"/>
</dbReference>
<dbReference type="GO" id="GO:0007399">
    <property type="term" value="P:nervous system development"/>
    <property type="evidence" value="ECO:0007669"/>
    <property type="project" value="UniProtKB-ARBA"/>
</dbReference>
<dbReference type="InterPro" id="IPR009030">
    <property type="entry name" value="Growth_fac_rcpt_cys_sf"/>
</dbReference>
<keyword evidence="8" id="KW-0732">Signal</keyword>
<feature type="region of interest" description="Disordered" evidence="23">
    <location>
        <begin position="2022"/>
        <end position="2077"/>
    </location>
</feature>
<feature type="domain" description="Fibronectin type-III" evidence="25">
    <location>
        <begin position="1250"/>
        <end position="1350"/>
    </location>
</feature>
<evidence type="ECO:0000256" key="14">
    <source>
        <dbReference type="ARBA" id="ARBA00023136"/>
    </source>
</evidence>
<dbReference type="GO" id="GO:0005009">
    <property type="term" value="F:insulin receptor activity"/>
    <property type="evidence" value="ECO:0007669"/>
    <property type="project" value="TreeGrafter"/>
</dbReference>
<comment type="subcellular location">
    <subcellularLocation>
        <location evidence="2">Membrane</location>
        <topology evidence="2">Single-pass type I membrane protein</topology>
    </subcellularLocation>
</comment>
<evidence type="ECO:0000256" key="21">
    <source>
        <dbReference type="PROSITE-ProRule" id="PRU10141"/>
    </source>
</evidence>
<dbReference type="GO" id="GO:0030424">
    <property type="term" value="C:axon"/>
    <property type="evidence" value="ECO:0007669"/>
    <property type="project" value="TreeGrafter"/>
</dbReference>
<dbReference type="InterPro" id="IPR001245">
    <property type="entry name" value="Ser-Thr/Tyr_kinase_cat_dom"/>
</dbReference>
<dbReference type="GO" id="GO:0043410">
    <property type="term" value="P:positive regulation of MAPK cascade"/>
    <property type="evidence" value="ECO:0007669"/>
    <property type="project" value="TreeGrafter"/>
</dbReference>
<name>A0A1A9WJ29_9MUSC</name>
<keyword evidence="11" id="KW-0418">Kinase</keyword>
<dbReference type="InterPro" id="IPR036116">
    <property type="entry name" value="FN3_sf"/>
</dbReference>
<dbReference type="InterPro" id="IPR017441">
    <property type="entry name" value="Protein_kinase_ATP_BS"/>
</dbReference>
<evidence type="ECO:0000256" key="13">
    <source>
        <dbReference type="ARBA" id="ARBA00022989"/>
    </source>
</evidence>
<dbReference type="SUPFAM" id="SSF49265">
    <property type="entry name" value="Fibronectin type III"/>
    <property type="match status" value="3"/>
</dbReference>
<evidence type="ECO:0000256" key="23">
    <source>
        <dbReference type="SAM" id="MobiDB-lite"/>
    </source>
</evidence>
<reference evidence="27" key="1">
    <citation type="submission" date="2014-03" db="EMBL/GenBank/DDBJ databases">
        <authorList>
            <person name="Aksoy S."/>
            <person name="Warren W."/>
            <person name="Wilson R.K."/>
        </authorList>
    </citation>
    <scope>NUCLEOTIDE SEQUENCE [LARGE SCALE GENOMIC DNA]</scope>
    <source>
        <strain evidence="27">IAEA</strain>
    </source>
</reference>
<feature type="compositionally biased region" description="Polar residues" evidence="23">
    <location>
        <begin position="2180"/>
        <end position="2194"/>
    </location>
</feature>
<dbReference type="GO" id="GO:0005899">
    <property type="term" value="C:insulin receptor complex"/>
    <property type="evidence" value="ECO:0007669"/>
    <property type="project" value="TreeGrafter"/>
</dbReference>
<accession>A0A1A9WJ29</accession>
<evidence type="ECO:0000256" key="8">
    <source>
        <dbReference type="ARBA" id="ARBA00022729"/>
    </source>
</evidence>
<evidence type="ECO:0000256" key="9">
    <source>
        <dbReference type="ARBA" id="ARBA00022737"/>
    </source>
</evidence>
<dbReference type="Pfam" id="PF00757">
    <property type="entry name" value="Furin-like"/>
    <property type="match status" value="1"/>
</dbReference>
<feature type="compositionally biased region" description="Low complexity" evidence="23">
    <location>
        <begin position="2207"/>
        <end position="2216"/>
    </location>
</feature>
<dbReference type="Gene3D" id="2.10.220.10">
    <property type="entry name" value="Hormone Receptor, Insulin-like Growth Factor Receptor 1, Chain A, domain 2"/>
    <property type="match status" value="1"/>
</dbReference>
<feature type="compositionally biased region" description="Low complexity" evidence="23">
    <location>
        <begin position="2024"/>
        <end position="2035"/>
    </location>
</feature>
<dbReference type="Proteomes" id="UP000091820">
    <property type="component" value="Unassembled WGS sequence"/>
</dbReference>
<dbReference type="FunFam" id="1.10.510.10:FF:000528">
    <property type="entry name" value="Tyrosine-protein kinase receptor"/>
    <property type="match status" value="1"/>
</dbReference>
<dbReference type="STRING" id="37001.A0A1A9WJ29"/>
<dbReference type="SMART" id="SM00219">
    <property type="entry name" value="TyrKc"/>
    <property type="match status" value="1"/>
</dbReference>
<dbReference type="Pfam" id="PF01030">
    <property type="entry name" value="Recep_L_domain"/>
    <property type="match status" value="2"/>
</dbReference>
<evidence type="ECO:0000256" key="1">
    <source>
        <dbReference type="ARBA" id="ARBA00001936"/>
    </source>
</evidence>
<dbReference type="Gene3D" id="3.80.20.20">
    <property type="entry name" value="Receptor L-domain"/>
    <property type="match status" value="2"/>
</dbReference>
<dbReference type="InterPro" id="IPR013783">
    <property type="entry name" value="Ig-like_fold"/>
</dbReference>
<dbReference type="InterPro" id="IPR008266">
    <property type="entry name" value="Tyr_kinase_AS"/>
</dbReference>
<dbReference type="InterPro" id="IPR050122">
    <property type="entry name" value="RTK"/>
</dbReference>
<dbReference type="InterPro" id="IPR036941">
    <property type="entry name" value="Rcpt_L-dom_sf"/>
</dbReference>
<keyword evidence="7" id="KW-0479">Metal-binding</keyword>
<dbReference type="PROSITE" id="PS00107">
    <property type="entry name" value="PROTEIN_KINASE_ATP"/>
    <property type="match status" value="1"/>
</dbReference>
<evidence type="ECO:0000313" key="27">
    <source>
        <dbReference type="Proteomes" id="UP000091820"/>
    </source>
</evidence>
<dbReference type="InterPro" id="IPR006212">
    <property type="entry name" value="Furin_repeat"/>
</dbReference>
<feature type="region of interest" description="Disordered" evidence="23">
    <location>
        <begin position="162"/>
        <end position="210"/>
    </location>
</feature>
<dbReference type="Pfam" id="PF07714">
    <property type="entry name" value="PK_Tyr_Ser-Thr"/>
    <property type="match status" value="1"/>
</dbReference>
<keyword evidence="17 22" id="KW-0675">Receptor</keyword>
<evidence type="ECO:0000256" key="20">
    <source>
        <dbReference type="ARBA" id="ARBA00051243"/>
    </source>
</evidence>
<dbReference type="InterPro" id="IPR000719">
    <property type="entry name" value="Prot_kinase_dom"/>
</dbReference>
<dbReference type="CDD" id="cd00063">
    <property type="entry name" value="FN3"/>
    <property type="match status" value="1"/>
</dbReference>
<dbReference type="CDD" id="cd00064">
    <property type="entry name" value="FU"/>
    <property type="match status" value="1"/>
</dbReference>
<evidence type="ECO:0000256" key="3">
    <source>
        <dbReference type="ARBA" id="ARBA00022553"/>
    </source>
</evidence>
<dbReference type="PROSITE" id="PS00109">
    <property type="entry name" value="PROTEIN_KINASE_TYR"/>
    <property type="match status" value="1"/>
</dbReference>
<evidence type="ECO:0000256" key="2">
    <source>
        <dbReference type="ARBA" id="ARBA00004479"/>
    </source>
</evidence>
<dbReference type="SMART" id="SM00261">
    <property type="entry name" value="FU"/>
    <property type="match status" value="1"/>
</dbReference>
<evidence type="ECO:0000256" key="16">
    <source>
        <dbReference type="ARBA" id="ARBA00023157"/>
    </source>
</evidence>
<dbReference type="InterPro" id="IPR003961">
    <property type="entry name" value="FN3_dom"/>
</dbReference>
<dbReference type="Gene3D" id="3.30.200.20">
    <property type="entry name" value="Phosphorylase Kinase, domain 1"/>
    <property type="match status" value="1"/>
</dbReference>
<dbReference type="GO" id="GO:0043560">
    <property type="term" value="F:insulin receptor substrate binding"/>
    <property type="evidence" value="ECO:0007669"/>
    <property type="project" value="TreeGrafter"/>
</dbReference>
<dbReference type="GO" id="GO:0051897">
    <property type="term" value="P:positive regulation of phosphatidylinositol 3-kinase/protein kinase B signal transduction"/>
    <property type="evidence" value="ECO:0007669"/>
    <property type="project" value="TreeGrafter"/>
</dbReference>
<feature type="compositionally biased region" description="Low complexity" evidence="23">
    <location>
        <begin position="2278"/>
        <end position="2296"/>
    </location>
</feature>
<dbReference type="Gene3D" id="2.60.40.10">
    <property type="entry name" value="Immunoglobulins"/>
    <property type="match status" value="3"/>
</dbReference>
<keyword evidence="18" id="KW-0325">Glycoprotein</keyword>
<evidence type="ECO:0000256" key="7">
    <source>
        <dbReference type="ARBA" id="ARBA00022723"/>
    </source>
</evidence>
<evidence type="ECO:0000256" key="10">
    <source>
        <dbReference type="ARBA" id="ARBA00022741"/>
    </source>
</evidence>
<evidence type="ECO:0000256" key="22">
    <source>
        <dbReference type="RuleBase" id="RU000312"/>
    </source>
</evidence>
<evidence type="ECO:0000256" key="15">
    <source>
        <dbReference type="ARBA" id="ARBA00023137"/>
    </source>
</evidence>
<evidence type="ECO:0000259" key="25">
    <source>
        <dbReference type="PROSITE" id="PS50853"/>
    </source>
</evidence>
<dbReference type="GO" id="GO:0042593">
    <property type="term" value="P:glucose homeostasis"/>
    <property type="evidence" value="ECO:0007669"/>
    <property type="project" value="TreeGrafter"/>
</dbReference>
<evidence type="ECO:0000256" key="17">
    <source>
        <dbReference type="ARBA" id="ARBA00023170"/>
    </source>
</evidence>
<dbReference type="VEuPathDB" id="VectorBase:GBRI021668"/>
<evidence type="ECO:0000256" key="5">
    <source>
        <dbReference type="ARBA" id="ARBA00022685"/>
    </source>
</evidence>
<evidence type="ECO:0000259" key="24">
    <source>
        <dbReference type="PROSITE" id="PS50011"/>
    </source>
</evidence>
<dbReference type="FunFam" id="3.30.200.20:FF:000026">
    <property type="entry name" value="Tyrosine-protein kinase receptor"/>
    <property type="match status" value="1"/>
</dbReference>
<dbReference type="GO" id="GO:0009653">
    <property type="term" value="P:anatomical structure morphogenesis"/>
    <property type="evidence" value="ECO:0007669"/>
    <property type="project" value="UniProtKB-ARBA"/>
</dbReference>
<dbReference type="SUPFAM" id="SSF56112">
    <property type="entry name" value="Protein kinase-like (PK-like)"/>
    <property type="match status" value="1"/>
</dbReference>
<feature type="region of interest" description="Disordered" evidence="23">
    <location>
        <begin position="2101"/>
        <end position="2123"/>
    </location>
</feature>